<dbReference type="Pfam" id="PF03466">
    <property type="entry name" value="LysR_substrate"/>
    <property type="match status" value="1"/>
</dbReference>
<evidence type="ECO:0000313" key="6">
    <source>
        <dbReference type="EMBL" id="SFD60219.1"/>
    </source>
</evidence>
<dbReference type="Gene3D" id="1.10.10.10">
    <property type="entry name" value="Winged helix-like DNA-binding domain superfamily/Winged helix DNA-binding domain"/>
    <property type="match status" value="1"/>
</dbReference>
<dbReference type="PANTHER" id="PTHR30537">
    <property type="entry name" value="HTH-TYPE TRANSCRIPTIONAL REGULATOR"/>
    <property type="match status" value="1"/>
</dbReference>
<protein>
    <submittedName>
        <fullName evidence="6">DNA-binding transcriptional regulator, LysR family</fullName>
    </submittedName>
</protein>
<dbReference type="RefSeq" id="WP_091991118.1">
    <property type="nucleotide sequence ID" value="NZ_FOLO01000072.1"/>
</dbReference>
<dbReference type="Pfam" id="PF00126">
    <property type="entry name" value="HTH_1"/>
    <property type="match status" value="1"/>
</dbReference>
<accession>A0A1I1TNY8</accession>
<dbReference type="CDD" id="cd08422">
    <property type="entry name" value="PBP2_CrgA_like"/>
    <property type="match status" value="1"/>
</dbReference>
<organism evidence="6 7">
    <name type="scientific">Pseudoalteromonas denitrificans DSM 6059</name>
    <dbReference type="NCBI Taxonomy" id="1123010"/>
    <lineage>
        <taxon>Bacteria</taxon>
        <taxon>Pseudomonadati</taxon>
        <taxon>Pseudomonadota</taxon>
        <taxon>Gammaproteobacteria</taxon>
        <taxon>Alteromonadales</taxon>
        <taxon>Pseudoalteromonadaceae</taxon>
        <taxon>Pseudoalteromonas</taxon>
    </lineage>
</organism>
<dbReference type="SUPFAM" id="SSF46785">
    <property type="entry name" value="Winged helix' DNA-binding domain"/>
    <property type="match status" value="1"/>
</dbReference>
<evidence type="ECO:0000256" key="2">
    <source>
        <dbReference type="ARBA" id="ARBA00023015"/>
    </source>
</evidence>
<dbReference type="InterPro" id="IPR058163">
    <property type="entry name" value="LysR-type_TF_proteobact-type"/>
</dbReference>
<dbReference type="Proteomes" id="UP000198862">
    <property type="component" value="Unassembled WGS sequence"/>
</dbReference>
<dbReference type="InterPro" id="IPR036388">
    <property type="entry name" value="WH-like_DNA-bd_sf"/>
</dbReference>
<dbReference type="GO" id="GO:0043565">
    <property type="term" value="F:sequence-specific DNA binding"/>
    <property type="evidence" value="ECO:0007669"/>
    <property type="project" value="TreeGrafter"/>
</dbReference>
<name>A0A1I1TNY8_9GAMM</name>
<keyword evidence="2" id="KW-0805">Transcription regulation</keyword>
<dbReference type="STRING" id="1123010.SAMN02745724_04946"/>
<evidence type="ECO:0000256" key="3">
    <source>
        <dbReference type="ARBA" id="ARBA00023125"/>
    </source>
</evidence>
<dbReference type="InterPro" id="IPR005119">
    <property type="entry name" value="LysR_subst-bd"/>
</dbReference>
<keyword evidence="7" id="KW-1185">Reference proteome</keyword>
<feature type="domain" description="HTH lysR-type" evidence="5">
    <location>
        <begin position="1"/>
        <end position="57"/>
    </location>
</feature>
<dbReference type="InterPro" id="IPR000847">
    <property type="entry name" value="LysR_HTH_N"/>
</dbReference>
<dbReference type="PANTHER" id="PTHR30537:SF5">
    <property type="entry name" value="HTH-TYPE TRANSCRIPTIONAL ACTIVATOR TTDR-RELATED"/>
    <property type="match status" value="1"/>
</dbReference>
<dbReference type="OrthoDB" id="9786526at2"/>
<keyword evidence="4" id="KW-0804">Transcription</keyword>
<sequence length="286" mass="32819">MWQGLEEFIQVVEQGSFTNAAKIMDVSTSHISRQINQLEKRLGTILIKRTTRKISLTDAGRQYFISLKNIRQELIEATDHLQGTQQVPKGLIRLTGAGDFVADQVAPILAQFMKKYPEVEIEINFSGRNVNLIEEGFDLAIRFGRMQDSSLIARPLTTRFMSLVATPDYLEQHGIPKVPEDLLHHNCLMAITNRWRFNINDEIKEIKVHGNWRSNHAGAILQACFSDLGIAHLAKDLVQKYIDNKQLVYVLDDYQVSDNATWLVYPRKDLIPHRVRLLIDFLLAHF</sequence>
<dbReference type="PROSITE" id="PS50931">
    <property type="entry name" value="HTH_LYSR"/>
    <property type="match status" value="1"/>
</dbReference>
<evidence type="ECO:0000256" key="4">
    <source>
        <dbReference type="ARBA" id="ARBA00023163"/>
    </source>
</evidence>
<reference evidence="6 7" key="1">
    <citation type="submission" date="2016-10" db="EMBL/GenBank/DDBJ databases">
        <authorList>
            <person name="de Groot N.N."/>
        </authorList>
    </citation>
    <scope>NUCLEOTIDE SEQUENCE [LARGE SCALE GENOMIC DNA]</scope>
    <source>
        <strain evidence="6 7">DSM 6059</strain>
    </source>
</reference>
<dbReference type="GO" id="GO:0003700">
    <property type="term" value="F:DNA-binding transcription factor activity"/>
    <property type="evidence" value="ECO:0007669"/>
    <property type="project" value="InterPro"/>
</dbReference>
<gene>
    <name evidence="6" type="ORF">SAMN02745724_04946</name>
</gene>
<keyword evidence="3 6" id="KW-0238">DNA-binding</keyword>
<dbReference type="AlphaFoldDB" id="A0A1I1TNY8"/>
<dbReference type="FunFam" id="1.10.10.10:FF:000001">
    <property type="entry name" value="LysR family transcriptional regulator"/>
    <property type="match status" value="1"/>
</dbReference>
<dbReference type="Gene3D" id="3.40.190.290">
    <property type="match status" value="1"/>
</dbReference>
<dbReference type="EMBL" id="FOLO01000072">
    <property type="protein sequence ID" value="SFD60219.1"/>
    <property type="molecule type" value="Genomic_DNA"/>
</dbReference>
<evidence type="ECO:0000259" key="5">
    <source>
        <dbReference type="PROSITE" id="PS50931"/>
    </source>
</evidence>
<dbReference type="GO" id="GO:0006351">
    <property type="term" value="P:DNA-templated transcription"/>
    <property type="evidence" value="ECO:0007669"/>
    <property type="project" value="TreeGrafter"/>
</dbReference>
<evidence type="ECO:0000256" key="1">
    <source>
        <dbReference type="ARBA" id="ARBA00009437"/>
    </source>
</evidence>
<proteinExistence type="inferred from homology"/>
<dbReference type="InterPro" id="IPR036390">
    <property type="entry name" value="WH_DNA-bd_sf"/>
</dbReference>
<evidence type="ECO:0000313" key="7">
    <source>
        <dbReference type="Proteomes" id="UP000198862"/>
    </source>
</evidence>
<dbReference type="SUPFAM" id="SSF53850">
    <property type="entry name" value="Periplasmic binding protein-like II"/>
    <property type="match status" value="1"/>
</dbReference>
<comment type="similarity">
    <text evidence="1">Belongs to the LysR transcriptional regulatory family.</text>
</comment>